<protein>
    <submittedName>
        <fullName evidence="4">GDSL family lipase</fullName>
    </submittedName>
</protein>
<dbReference type="EMBL" id="JACHVB010000012">
    <property type="protein sequence ID" value="MBC2592888.1"/>
    <property type="molecule type" value="Genomic_DNA"/>
</dbReference>
<dbReference type="Proteomes" id="UP000546464">
    <property type="component" value="Unassembled WGS sequence"/>
</dbReference>
<feature type="domain" description="SGNH hydrolase-type esterase" evidence="3">
    <location>
        <begin position="72"/>
        <end position="246"/>
    </location>
</feature>
<proteinExistence type="inferred from homology"/>
<accession>A0A842H9V8</accession>
<dbReference type="PANTHER" id="PTHR11852">
    <property type="entry name" value="PLATELET-ACTIVATING FACTOR ACETYLHYDROLASE"/>
    <property type="match status" value="1"/>
</dbReference>
<keyword evidence="5" id="KW-1185">Reference proteome</keyword>
<name>A0A842H9V8_9BACT</name>
<dbReference type="GO" id="GO:0016788">
    <property type="term" value="F:hydrolase activity, acting on ester bonds"/>
    <property type="evidence" value="ECO:0007669"/>
    <property type="project" value="UniProtKB-ARBA"/>
</dbReference>
<feature type="chain" id="PRO_5032846823" evidence="2">
    <location>
        <begin position="24"/>
        <end position="263"/>
    </location>
</feature>
<evidence type="ECO:0000313" key="4">
    <source>
        <dbReference type="EMBL" id="MBC2592888.1"/>
    </source>
</evidence>
<dbReference type="AlphaFoldDB" id="A0A842H9V8"/>
<dbReference type="PANTHER" id="PTHR11852:SF0">
    <property type="entry name" value="PLATELET-ACTIVATING FACTOR ACETYLHYDROLASE IB SUBUNIT BETA HOMOLOG"/>
    <property type="match status" value="1"/>
</dbReference>
<reference evidence="4 5" key="1">
    <citation type="submission" date="2020-07" db="EMBL/GenBank/DDBJ databases">
        <authorList>
            <person name="Feng X."/>
        </authorList>
    </citation>
    <scope>NUCLEOTIDE SEQUENCE [LARGE SCALE GENOMIC DNA]</scope>
    <source>
        <strain evidence="4 5">JCM31066</strain>
    </source>
</reference>
<evidence type="ECO:0000259" key="3">
    <source>
        <dbReference type="Pfam" id="PF13472"/>
    </source>
</evidence>
<comment type="caution">
    <text evidence="4">The sequence shown here is derived from an EMBL/GenBank/DDBJ whole genome shotgun (WGS) entry which is preliminary data.</text>
</comment>
<dbReference type="CDD" id="cd01820">
    <property type="entry name" value="PAF_acetylesterase_like"/>
    <property type="match status" value="1"/>
</dbReference>
<dbReference type="InterPro" id="IPR013830">
    <property type="entry name" value="SGNH_hydro"/>
</dbReference>
<evidence type="ECO:0000256" key="1">
    <source>
        <dbReference type="ARBA" id="ARBA00038184"/>
    </source>
</evidence>
<dbReference type="SUPFAM" id="SSF52266">
    <property type="entry name" value="SGNH hydrolase"/>
    <property type="match status" value="1"/>
</dbReference>
<evidence type="ECO:0000256" key="2">
    <source>
        <dbReference type="SAM" id="SignalP"/>
    </source>
</evidence>
<organism evidence="4 5">
    <name type="scientific">Ruficoccus amylovorans</name>
    <dbReference type="NCBI Taxonomy" id="1804625"/>
    <lineage>
        <taxon>Bacteria</taxon>
        <taxon>Pseudomonadati</taxon>
        <taxon>Verrucomicrobiota</taxon>
        <taxon>Opitutia</taxon>
        <taxon>Puniceicoccales</taxon>
        <taxon>Cerasicoccaceae</taxon>
        <taxon>Ruficoccus</taxon>
    </lineage>
</organism>
<dbReference type="RefSeq" id="WP_185673901.1">
    <property type="nucleotide sequence ID" value="NZ_JACHVB010000012.1"/>
</dbReference>
<dbReference type="InterPro" id="IPR036514">
    <property type="entry name" value="SGNH_hydro_sf"/>
</dbReference>
<keyword evidence="2" id="KW-0732">Signal</keyword>
<dbReference type="Pfam" id="PF13472">
    <property type="entry name" value="Lipase_GDSL_2"/>
    <property type="match status" value="1"/>
</dbReference>
<comment type="similarity">
    <text evidence="1">Belongs to the 'GDSL' lipolytic enzyme family. Platelet-activating factor acetylhydrolase IB beta/gamma subunits subfamily.</text>
</comment>
<feature type="signal peptide" evidence="2">
    <location>
        <begin position="1"/>
        <end position="23"/>
    </location>
</feature>
<evidence type="ECO:0000313" key="5">
    <source>
        <dbReference type="Proteomes" id="UP000546464"/>
    </source>
</evidence>
<gene>
    <name evidence="4" type="ORF">H5P28_01315</name>
</gene>
<sequence length="263" mass="29071">MKRKLLKSFILSLSLLSAGSGLSLGQSDPCAVEIGSHTAVTPVGRPDVSWWMPRHEAVLERVAEGDVDLIMIGDSITHGWEKSGKATWDEYYAPRNAVNMGFSGDRTEHVLWRLQNGEIDNIDPKLAVLMIGTNNSGGNQYSAEQIADGIKAIVCTLRTELPDTKVLILAIFPRGDAAQRKDETKGASYNEMWAKNAKASELVSQLADDKMIFFLDINDAFLDENGVLPREVMPDLLHPREKGYQIWAEAMEPSISALMLENQ</sequence>
<dbReference type="Gene3D" id="3.40.50.1110">
    <property type="entry name" value="SGNH hydrolase"/>
    <property type="match status" value="1"/>
</dbReference>